<comment type="similarity">
    <text evidence="1">Belongs to the histone deacetylase family.</text>
</comment>
<dbReference type="PRINTS" id="PR01270">
    <property type="entry name" value="HDASUPER"/>
</dbReference>
<evidence type="ECO:0000313" key="4">
    <source>
        <dbReference type="Proteomes" id="UP001621964"/>
    </source>
</evidence>
<dbReference type="InterPro" id="IPR023801">
    <property type="entry name" value="His_deacetylse_dom"/>
</dbReference>
<accession>A0ABW8Q242</accession>
<comment type="caution">
    <text evidence="3">The sequence shown here is derived from an EMBL/GenBank/DDBJ whole genome shotgun (WGS) entry which is preliminary data.</text>
</comment>
<dbReference type="SUPFAM" id="SSF52768">
    <property type="entry name" value="Arginase/deacetylase"/>
    <property type="match status" value="1"/>
</dbReference>
<evidence type="ECO:0000313" key="3">
    <source>
        <dbReference type="EMBL" id="MFK7641604.1"/>
    </source>
</evidence>
<reference evidence="3 4" key="1">
    <citation type="submission" date="2024-11" db="EMBL/GenBank/DDBJ databases">
        <authorList>
            <person name="Mikucki A.G."/>
            <person name="Kahler C.M."/>
        </authorList>
    </citation>
    <scope>NUCLEOTIDE SEQUENCE [LARGE SCALE GENOMIC DNA]</scope>
    <source>
        <strain evidence="3 4">EXNM717</strain>
    </source>
</reference>
<dbReference type="InterPro" id="IPR023696">
    <property type="entry name" value="Ureohydrolase_dom_sf"/>
</dbReference>
<feature type="domain" description="Histone deacetylase" evidence="2">
    <location>
        <begin position="39"/>
        <end position="325"/>
    </location>
</feature>
<dbReference type="PANTHER" id="PTHR10625:SF10">
    <property type="entry name" value="HISTONE DEACETYLASE HDAC1"/>
    <property type="match status" value="1"/>
</dbReference>
<dbReference type="InterPro" id="IPR000286">
    <property type="entry name" value="HDACs"/>
</dbReference>
<sequence length="369" mass="41370">MKNLIRRLRIILRRILGVRARTVWISHPMFLRHEPGGTHPESPQRITAILEELKRRKIWRRLQAAEAEEVSDAQLALVHPRRYLRFLESVQPQEGKIYRLDDDTVISNRSLEAARFAAGAVIKAVNMVMDKKACHAFCAVRPPGHHAQSSQAGGFCLLNNVAVGAMHAIAEYRLQRIAIIDFDVHYGDGTAEIFKDDPRILFFNAFETDLFPFPDLGNGITGSTNMLHTPFAAGTDSPTFRDTIRKQWLPRLAAFKPELVLLCAGFDAHRDDETGRLKLHEADFAWLTHKIVQTASSCKGKIVSALEGGYTLDSLAKSAAEHIHVLVGMKKSDAAVQYDYFLKNDGRKKILNKLSIRPSEKTGNTSKSP</sequence>
<dbReference type="Pfam" id="PF00850">
    <property type="entry name" value="Hist_deacetyl"/>
    <property type="match status" value="1"/>
</dbReference>
<dbReference type="RefSeq" id="WP_405385577.1">
    <property type="nucleotide sequence ID" value="NZ_JBJGEB010000003.1"/>
</dbReference>
<organism evidence="3 4">
    <name type="scientific">Neisseria oralis</name>
    <dbReference type="NCBI Taxonomy" id="1107316"/>
    <lineage>
        <taxon>Bacteria</taxon>
        <taxon>Pseudomonadati</taxon>
        <taxon>Pseudomonadota</taxon>
        <taxon>Betaproteobacteria</taxon>
        <taxon>Neisseriales</taxon>
        <taxon>Neisseriaceae</taxon>
        <taxon>Neisseria</taxon>
    </lineage>
</organism>
<dbReference type="InterPro" id="IPR037138">
    <property type="entry name" value="His_deacetylse_dom_sf"/>
</dbReference>
<keyword evidence="4" id="KW-1185">Reference proteome</keyword>
<dbReference type="PANTHER" id="PTHR10625">
    <property type="entry name" value="HISTONE DEACETYLASE HDAC1-RELATED"/>
    <property type="match status" value="1"/>
</dbReference>
<name>A0ABW8Q242_9NEIS</name>
<proteinExistence type="inferred from homology"/>
<evidence type="ECO:0000259" key="2">
    <source>
        <dbReference type="Pfam" id="PF00850"/>
    </source>
</evidence>
<dbReference type="Gene3D" id="3.40.800.20">
    <property type="entry name" value="Histone deacetylase domain"/>
    <property type="match status" value="1"/>
</dbReference>
<dbReference type="CDD" id="cd11599">
    <property type="entry name" value="HDAC_classII_2"/>
    <property type="match status" value="1"/>
</dbReference>
<gene>
    <name evidence="3" type="ORF">ACI43T_03705</name>
</gene>
<dbReference type="Proteomes" id="UP001621964">
    <property type="component" value="Unassembled WGS sequence"/>
</dbReference>
<protein>
    <submittedName>
        <fullName evidence="3">Histone deacetylase family protein</fullName>
    </submittedName>
</protein>
<dbReference type="EMBL" id="JBJGEB010000003">
    <property type="protein sequence ID" value="MFK7641604.1"/>
    <property type="molecule type" value="Genomic_DNA"/>
</dbReference>
<evidence type="ECO:0000256" key="1">
    <source>
        <dbReference type="ARBA" id="ARBA00005947"/>
    </source>
</evidence>